<keyword evidence="3" id="KW-1185">Reference proteome</keyword>
<dbReference type="EMBL" id="BQNB010012318">
    <property type="protein sequence ID" value="GJT02054.1"/>
    <property type="molecule type" value="Genomic_DNA"/>
</dbReference>
<reference evidence="2" key="1">
    <citation type="journal article" date="2022" name="Int. J. Mol. Sci.">
        <title>Draft Genome of Tanacetum Coccineum: Genomic Comparison of Closely Related Tanacetum-Family Plants.</title>
        <authorList>
            <person name="Yamashiro T."/>
            <person name="Shiraishi A."/>
            <person name="Nakayama K."/>
            <person name="Satake H."/>
        </authorList>
    </citation>
    <scope>NUCLEOTIDE SEQUENCE</scope>
</reference>
<feature type="compositionally biased region" description="Pro residues" evidence="1">
    <location>
        <begin position="382"/>
        <end position="396"/>
    </location>
</feature>
<comment type="caution">
    <text evidence="2">The sequence shown here is derived from an EMBL/GenBank/DDBJ whole genome shotgun (WGS) entry which is preliminary data.</text>
</comment>
<organism evidence="2 3">
    <name type="scientific">Tanacetum coccineum</name>
    <dbReference type="NCBI Taxonomy" id="301880"/>
    <lineage>
        <taxon>Eukaryota</taxon>
        <taxon>Viridiplantae</taxon>
        <taxon>Streptophyta</taxon>
        <taxon>Embryophyta</taxon>
        <taxon>Tracheophyta</taxon>
        <taxon>Spermatophyta</taxon>
        <taxon>Magnoliopsida</taxon>
        <taxon>eudicotyledons</taxon>
        <taxon>Gunneridae</taxon>
        <taxon>Pentapetalae</taxon>
        <taxon>asterids</taxon>
        <taxon>campanulids</taxon>
        <taxon>Asterales</taxon>
        <taxon>Asteraceae</taxon>
        <taxon>Asteroideae</taxon>
        <taxon>Anthemideae</taxon>
        <taxon>Anthemidinae</taxon>
        <taxon>Tanacetum</taxon>
    </lineage>
</organism>
<gene>
    <name evidence="2" type="ORF">Tco_0823223</name>
</gene>
<dbReference type="Proteomes" id="UP001151760">
    <property type="component" value="Unassembled WGS sequence"/>
</dbReference>
<accession>A0ABQ5ALW3</accession>
<evidence type="ECO:0000256" key="1">
    <source>
        <dbReference type="SAM" id="MobiDB-lite"/>
    </source>
</evidence>
<evidence type="ECO:0000313" key="3">
    <source>
        <dbReference type="Proteomes" id="UP001151760"/>
    </source>
</evidence>
<name>A0ABQ5ALW3_9ASTR</name>
<protein>
    <submittedName>
        <fullName evidence="2">Uncharacterized protein</fullName>
    </submittedName>
</protein>
<feature type="region of interest" description="Disordered" evidence="1">
    <location>
        <begin position="355"/>
        <end position="396"/>
    </location>
</feature>
<proteinExistence type="predicted"/>
<sequence>MNDPNITMEEYIRLKEEKAQRHGRTFNWQTATYDKMEHCEDEDNSFTNFRTEYPTIVFDDTLTSDATLSCEPTVNPLNENKIDFRISFDKSDDEDYMVIFNENSFSYKIIFVDNLKTDSEKENDKVNMPSSPEPTISHSDDLDFFKDFENEFPAVTYNDDLTSKLTKPSDERYRDGFRHEEMAEDGFGAYWLGSERVIPDKGDLREYWIEISSDRDLLGPTPSYVFIRYPVRRLCHKMISCSISGRGQTTKKVTGVDLFYLMSMDWGTANVPYLLAQYLFRHAEGRKSVAKLSEGHFIRRLTNHFRLVSDQGLRGLSMVTRELPLIDLHELGRLNIYERIGYTWAWIAPGPERQPDAAVGAPGATEDAPVVDGGAQADPAPVQAPQPPPLAPKTMP</sequence>
<reference evidence="2" key="2">
    <citation type="submission" date="2022-01" db="EMBL/GenBank/DDBJ databases">
        <authorList>
            <person name="Yamashiro T."/>
            <person name="Shiraishi A."/>
            <person name="Satake H."/>
            <person name="Nakayama K."/>
        </authorList>
    </citation>
    <scope>NUCLEOTIDE SEQUENCE</scope>
</reference>
<evidence type="ECO:0000313" key="2">
    <source>
        <dbReference type="EMBL" id="GJT02054.1"/>
    </source>
</evidence>